<reference evidence="12 13" key="1">
    <citation type="journal article" date="2013" name="Appl. Environ. Microbiol.">
        <title>Variation of the Virus-Related Elements within Syntenic Genomes of the Hyperthermophilic Archaeon Aeropyrum.</title>
        <authorList>
            <person name="Daifuku T."/>
            <person name="Yoshida T."/>
            <person name="Kitamura T."/>
            <person name="Kawaichi S."/>
            <person name="Inoue T."/>
            <person name="Nomura K."/>
            <person name="Yoshida Y."/>
            <person name="Kuno S."/>
            <person name="Sako Y."/>
        </authorList>
    </citation>
    <scope>NUCLEOTIDE SEQUENCE [LARGE SCALE GENOMIC DNA]</scope>
    <source>
        <strain evidence="12 13">SY1</strain>
    </source>
</reference>
<evidence type="ECO:0000256" key="4">
    <source>
        <dbReference type="ARBA" id="ARBA00022448"/>
    </source>
</evidence>
<dbReference type="GO" id="GO:0016020">
    <property type="term" value="C:membrane"/>
    <property type="evidence" value="ECO:0007669"/>
    <property type="project" value="TreeGrafter"/>
</dbReference>
<keyword evidence="6" id="KW-0479">Metal-binding</keyword>
<dbReference type="eggNOG" id="arCOG01501">
    <property type="taxonomic scope" value="Archaea"/>
</dbReference>
<gene>
    <name evidence="12" type="primary">narH</name>
    <name evidence="12" type="ORF">ACAM_0819</name>
</gene>
<dbReference type="EC" id="1.7.99.4" evidence="12"/>
<comment type="cofactor">
    <cofactor evidence="2">
        <name>[4Fe-4S] cluster</name>
        <dbReference type="ChEBI" id="CHEBI:49883"/>
    </cofactor>
</comment>
<keyword evidence="5" id="KW-0004">4Fe-4S</keyword>
<evidence type="ECO:0000256" key="5">
    <source>
        <dbReference type="ARBA" id="ARBA00022485"/>
    </source>
</evidence>
<dbReference type="PANTHER" id="PTHR43518">
    <property type="entry name" value="NITRATE REDUCTASE BETA SUBUNIT"/>
    <property type="match status" value="1"/>
</dbReference>
<evidence type="ECO:0000256" key="1">
    <source>
        <dbReference type="ARBA" id="ARBA00001927"/>
    </source>
</evidence>
<evidence type="ECO:0000256" key="3">
    <source>
        <dbReference type="ARBA" id="ARBA00004196"/>
    </source>
</evidence>
<dbReference type="GO" id="GO:0009055">
    <property type="term" value="F:electron transfer activity"/>
    <property type="evidence" value="ECO:0007669"/>
    <property type="project" value="TreeGrafter"/>
</dbReference>
<dbReference type="PATRIC" id="fig|1198449.6.peg.829"/>
<evidence type="ECO:0000256" key="6">
    <source>
        <dbReference type="ARBA" id="ARBA00022723"/>
    </source>
</evidence>
<dbReference type="Gene3D" id="3.30.70.20">
    <property type="match status" value="2"/>
</dbReference>
<keyword evidence="9" id="KW-0408">Iron</keyword>
<feature type="domain" description="4Fe-4S ferredoxin-type" evidence="11">
    <location>
        <begin position="197"/>
        <end position="226"/>
    </location>
</feature>
<dbReference type="Proteomes" id="UP000016887">
    <property type="component" value="Chromosome"/>
</dbReference>
<keyword evidence="10" id="KW-0411">Iron-sulfur</keyword>
<accession>U3TEA0</accession>
<name>U3TEA0_9CREN</name>
<evidence type="ECO:0000259" key="11">
    <source>
        <dbReference type="PROSITE" id="PS51379"/>
    </source>
</evidence>
<keyword evidence="7" id="KW-0677">Repeat</keyword>
<dbReference type="CDD" id="cd10557">
    <property type="entry name" value="NarH_beta-like"/>
    <property type="match status" value="1"/>
</dbReference>
<keyword evidence="8" id="KW-0249">Electron transport</keyword>
<dbReference type="KEGG" id="acj:ACAM_0819"/>
<dbReference type="PROSITE" id="PS51379">
    <property type="entry name" value="4FE4S_FER_2"/>
    <property type="match status" value="2"/>
</dbReference>
<evidence type="ECO:0000256" key="10">
    <source>
        <dbReference type="ARBA" id="ARBA00023014"/>
    </source>
</evidence>
<dbReference type="Pfam" id="PF13247">
    <property type="entry name" value="Fer4_11"/>
    <property type="match status" value="1"/>
</dbReference>
<dbReference type="NCBIfam" id="TIGR01660">
    <property type="entry name" value="narH"/>
    <property type="match status" value="1"/>
</dbReference>
<protein>
    <submittedName>
        <fullName evidence="12">Nitrate reductase beta subunit</fullName>
        <ecNumber evidence="12">1.7.99.4</ecNumber>
    </submittedName>
</protein>
<comment type="cofactor">
    <cofactor evidence="1">
        <name>[3Fe-4S] cluster</name>
        <dbReference type="ChEBI" id="CHEBI:21137"/>
    </cofactor>
</comment>
<dbReference type="GO" id="GO:0042126">
    <property type="term" value="P:nitrate metabolic process"/>
    <property type="evidence" value="ECO:0007669"/>
    <property type="project" value="InterPro"/>
</dbReference>
<evidence type="ECO:0000313" key="13">
    <source>
        <dbReference type="Proteomes" id="UP000016887"/>
    </source>
</evidence>
<sequence>MKMVRAQLSMVMVLDKCIGCHTCSLTCKNVWTNREGLEYAWWNNVETRPGVGYPKTWENQEKYGGGWVLKNGKLRLRLETGRFKTPGKDDYYEPFTYNYENLFSEELSDQQPHADPISMYSGEKIDVQWGPNFDDDLAGGDITIPADPNWAGIDKAIYKEFKNVFMFYLPRICNHCLNPSCLAACPRKSVYKRPEDGIVLIDQTRCRGYRQCVQACPYKKVYYNWKTGKSEKCIFCFPRIETGQPPVCALTCVGKIRYVGVVLYDEERVLEAAKAPEDQLVALQRDIILDPFDPQVVKAAREAGVPDNFIEAARKSPVYYMFKKWEIALPLHPEFRTLPMVFYVPPLNPVVTVLDRNGKYSADYDSILPTIDKLRIPIRYLANMFAAGNEEEVRKALKRLLAIREFFRQIEVEGKSRSEAAWVLEESGLTVEDADMMFRWLAVSRDRFVIPTAKKELRIRLPSRGGR</sequence>
<feature type="domain" description="4Fe-4S ferredoxin-type" evidence="11">
    <location>
        <begin position="8"/>
        <end position="36"/>
    </location>
</feature>
<evidence type="ECO:0000256" key="8">
    <source>
        <dbReference type="ARBA" id="ARBA00022982"/>
    </source>
</evidence>
<keyword evidence="4" id="KW-0813">Transport</keyword>
<dbReference type="SUPFAM" id="SSF54862">
    <property type="entry name" value="4Fe-4S ferredoxins"/>
    <property type="match status" value="1"/>
</dbReference>
<keyword evidence="13" id="KW-1185">Reference proteome</keyword>
<dbReference type="GO" id="GO:0008940">
    <property type="term" value="F:nitrate reductase activity"/>
    <property type="evidence" value="ECO:0007669"/>
    <property type="project" value="InterPro"/>
</dbReference>
<dbReference type="GO" id="GO:0009325">
    <property type="term" value="C:nitrate reductase complex"/>
    <property type="evidence" value="ECO:0007669"/>
    <property type="project" value="InterPro"/>
</dbReference>
<dbReference type="STRING" id="1198449.ACAM_0819"/>
<dbReference type="GO" id="GO:0009061">
    <property type="term" value="P:anaerobic respiration"/>
    <property type="evidence" value="ECO:0007669"/>
    <property type="project" value="TreeGrafter"/>
</dbReference>
<proteinExistence type="predicted"/>
<keyword evidence="12" id="KW-0560">Oxidoreductase</keyword>
<dbReference type="PANTHER" id="PTHR43518:SF1">
    <property type="entry name" value="RESPIRATORY NITRATE REDUCTASE 1 BETA CHAIN"/>
    <property type="match status" value="1"/>
</dbReference>
<evidence type="ECO:0000256" key="7">
    <source>
        <dbReference type="ARBA" id="ARBA00022737"/>
    </source>
</evidence>
<dbReference type="GO" id="GO:0046872">
    <property type="term" value="F:metal ion binding"/>
    <property type="evidence" value="ECO:0007669"/>
    <property type="project" value="UniProtKB-KW"/>
</dbReference>
<organism evidence="12 13">
    <name type="scientific">Aeropyrum camini SY1 = JCM 12091</name>
    <dbReference type="NCBI Taxonomy" id="1198449"/>
    <lineage>
        <taxon>Archaea</taxon>
        <taxon>Thermoproteota</taxon>
        <taxon>Thermoprotei</taxon>
        <taxon>Desulfurococcales</taxon>
        <taxon>Desulfurococcaceae</taxon>
        <taxon>Aeropyrum</taxon>
    </lineage>
</organism>
<dbReference type="GO" id="GO:0051539">
    <property type="term" value="F:4 iron, 4 sulfur cluster binding"/>
    <property type="evidence" value="ECO:0007669"/>
    <property type="project" value="UniProtKB-KW"/>
</dbReference>
<dbReference type="EMBL" id="AP012489">
    <property type="protein sequence ID" value="BAN90288.1"/>
    <property type="molecule type" value="Genomic_DNA"/>
</dbReference>
<dbReference type="InterPro" id="IPR017896">
    <property type="entry name" value="4Fe4S_Fe-S-bd"/>
</dbReference>
<dbReference type="InterPro" id="IPR006547">
    <property type="entry name" value="NO3_Rdtase_bsu"/>
</dbReference>
<dbReference type="AlphaFoldDB" id="U3TEA0"/>
<comment type="subcellular location">
    <subcellularLocation>
        <location evidence="3">Cell envelope</location>
    </subcellularLocation>
</comment>
<evidence type="ECO:0000313" key="12">
    <source>
        <dbReference type="EMBL" id="BAN90288.1"/>
    </source>
</evidence>
<evidence type="ECO:0000256" key="2">
    <source>
        <dbReference type="ARBA" id="ARBA00001966"/>
    </source>
</evidence>
<dbReference type="InterPro" id="IPR029263">
    <property type="entry name" value="Nitr_red_bet_C"/>
</dbReference>
<evidence type="ECO:0000256" key="9">
    <source>
        <dbReference type="ARBA" id="ARBA00023004"/>
    </source>
</evidence>
<dbReference type="Pfam" id="PF14711">
    <property type="entry name" value="Nitr_red_bet_C"/>
    <property type="match status" value="1"/>
</dbReference>